<name>A0ACB6SGU9_9PLEO</name>
<accession>A0ACB6SGU9</accession>
<protein>
    <submittedName>
        <fullName evidence="1">ARM repeat-containing protein</fullName>
    </submittedName>
</protein>
<dbReference type="EMBL" id="MU006701">
    <property type="protein sequence ID" value="KAF2633466.1"/>
    <property type="molecule type" value="Genomic_DNA"/>
</dbReference>
<evidence type="ECO:0000313" key="2">
    <source>
        <dbReference type="Proteomes" id="UP000799754"/>
    </source>
</evidence>
<evidence type="ECO:0000313" key="1">
    <source>
        <dbReference type="EMBL" id="KAF2633466.1"/>
    </source>
</evidence>
<gene>
    <name evidence="1" type="ORF">BU25DRAFT_435943</name>
</gene>
<sequence length="1105" mass="122243">MGRSTIPSALAELSNPTSSEAQVIALRNLKNEIVGHEQRKELAVTHGVIRPLAGLLREGVRRGGKRRHSNGASQEAHNRSAPSPGSTPSSRIRQGQDDWTKEDELRFQATLVVGSLANGGPAFTAPLLAGHVLPPLLETLRLGETPTRLLTTTLMTLNQIADAVAQEKPGSDANGQSLAAVVREQIYTRSVVENMAEILAQTAGPSKANHQVLLTIQILTKTCVEDAHRKMLVDAGILDLLAAKLASIATADELVPQTDSTQSQREEVPSRYLSEIMEAIAAIIKGSHFCTARFLYSQPIQQLFGWPKEHISTAYGAQSSSRQSSWGKLIPRVQTITSKTDPYTKSWPALGSYTAVSGEAYARLPSMESLQQSSSRSIITDESESPLFIWLMYVARRGEGAERLSACYLLALLKRFGEKWPLNDPSRVTRERHFSYLVIPLVVKMVEESSEQAKKAHTLSPAARDEMRFVLERSPLVLAELVTGNKVLQTAAVDARVMPTLVQILKKSFDRVTTNAKSLWQPRAASHEVKDQAIDPESSTLGRPGLNADILHAFRYRESALLALAAIAGDQDGYRKLVIEMGAATQIIESLVPYSESSEKDGNPDAVLKAACNATRSLSRSVSVLRTSLIDHGIASPVFDLLNHQSIKVQIAATEVITNLVLEVSPMRTEIIEAGIMKTLCEHCRSASFDLRYGSLWALKHLCLGIPYAMKIQCLDELGVGFLMQTLSGEPTKPAMGTPNAAGEQVDILNAVDEPHMDVDEEPSSDEDEDTMTDSIPSMRRHQRPGSRYTSATDIRDRLQQIKNDELDPRIKLEREDQAIQMQSLDFIRNFCSEEKQSGEMIDHLLKTYGHSRFFEMLDSKIRPKSSTSSHTMSQTDSPTPSYWPGTTQQRPPFASSPGQPNWTFYHSPEILKAAVFIFVHLANGRPHHRSLLLSQTTLMRHILPLCSYPNRDVRLGCAWMVINLVWVEDHTEEGPTRERARVLRDMGFESAVAALTRDPDLDVRERAKTATDVLGRLNGELGAGDEGFMSAAPSLFQRNLQIDHVGCLPPFQNLHQHHDEEKCANSMRITLQHQELKSDYRMLLLLCPSSKFVGVGELYAKGRS</sequence>
<proteinExistence type="predicted"/>
<reference evidence="1" key="1">
    <citation type="journal article" date="2020" name="Stud. Mycol.">
        <title>101 Dothideomycetes genomes: a test case for predicting lifestyles and emergence of pathogens.</title>
        <authorList>
            <person name="Haridas S."/>
            <person name="Albert R."/>
            <person name="Binder M."/>
            <person name="Bloem J."/>
            <person name="Labutti K."/>
            <person name="Salamov A."/>
            <person name="Andreopoulos B."/>
            <person name="Baker S."/>
            <person name="Barry K."/>
            <person name="Bills G."/>
            <person name="Bluhm B."/>
            <person name="Cannon C."/>
            <person name="Castanera R."/>
            <person name="Culley D."/>
            <person name="Daum C."/>
            <person name="Ezra D."/>
            <person name="Gonzalez J."/>
            <person name="Henrissat B."/>
            <person name="Kuo A."/>
            <person name="Liang C."/>
            <person name="Lipzen A."/>
            <person name="Lutzoni F."/>
            <person name="Magnuson J."/>
            <person name="Mondo S."/>
            <person name="Nolan M."/>
            <person name="Ohm R."/>
            <person name="Pangilinan J."/>
            <person name="Park H.-J."/>
            <person name="Ramirez L."/>
            <person name="Alfaro M."/>
            <person name="Sun H."/>
            <person name="Tritt A."/>
            <person name="Yoshinaga Y."/>
            <person name="Zwiers L.-H."/>
            <person name="Turgeon B."/>
            <person name="Goodwin S."/>
            <person name="Spatafora J."/>
            <person name="Crous P."/>
            <person name="Grigoriev I."/>
        </authorList>
    </citation>
    <scope>NUCLEOTIDE SEQUENCE</scope>
    <source>
        <strain evidence="1">CBS 525.71</strain>
    </source>
</reference>
<organism evidence="1 2">
    <name type="scientific">Macroventuria anomochaeta</name>
    <dbReference type="NCBI Taxonomy" id="301207"/>
    <lineage>
        <taxon>Eukaryota</taxon>
        <taxon>Fungi</taxon>
        <taxon>Dikarya</taxon>
        <taxon>Ascomycota</taxon>
        <taxon>Pezizomycotina</taxon>
        <taxon>Dothideomycetes</taxon>
        <taxon>Pleosporomycetidae</taxon>
        <taxon>Pleosporales</taxon>
        <taxon>Pleosporineae</taxon>
        <taxon>Didymellaceae</taxon>
        <taxon>Macroventuria</taxon>
    </lineage>
</organism>
<dbReference type="Proteomes" id="UP000799754">
    <property type="component" value="Unassembled WGS sequence"/>
</dbReference>
<keyword evidence="2" id="KW-1185">Reference proteome</keyword>
<comment type="caution">
    <text evidence="1">The sequence shown here is derived from an EMBL/GenBank/DDBJ whole genome shotgun (WGS) entry which is preliminary data.</text>
</comment>